<reference evidence="5 6" key="1">
    <citation type="submission" date="2022-11" db="UniProtKB">
        <authorList>
            <consortium name="WormBaseParasite"/>
        </authorList>
    </citation>
    <scope>IDENTIFICATION</scope>
</reference>
<dbReference type="InterPro" id="IPR056953">
    <property type="entry name" value="CUT_N"/>
</dbReference>
<proteinExistence type="predicted"/>
<accession>A0A915AKR5</accession>
<feature type="signal peptide" evidence="2">
    <location>
        <begin position="1"/>
        <end position="17"/>
    </location>
</feature>
<protein>
    <submittedName>
        <fullName evidence="5 6">ZP domain-containing protein</fullName>
    </submittedName>
</protein>
<evidence type="ECO:0000256" key="2">
    <source>
        <dbReference type="SAM" id="SignalP"/>
    </source>
</evidence>
<feature type="compositionally biased region" description="Polar residues" evidence="1">
    <location>
        <begin position="292"/>
        <end position="308"/>
    </location>
</feature>
<evidence type="ECO:0000313" key="5">
    <source>
        <dbReference type="WBParaSite" id="PgR010_g079_t01"/>
    </source>
</evidence>
<dbReference type="PANTHER" id="PTHR46560">
    <property type="entry name" value="CYPHER, ISOFORM B"/>
    <property type="match status" value="1"/>
</dbReference>
<keyword evidence="2" id="KW-0732">Signal</keyword>
<dbReference type="WBParaSite" id="PgR010_g079_t02">
    <property type="protein sequence ID" value="PgR010_g079_t02"/>
    <property type="gene ID" value="PgR010_g079"/>
</dbReference>
<evidence type="ECO:0000256" key="1">
    <source>
        <dbReference type="SAM" id="MobiDB-lite"/>
    </source>
</evidence>
<dbReference type="WBParaSite" id="PgR010_g079_t01">
    <property type="protein sequence ID" value="PgR010_g079_t01"/>
    <property type="gene ID" value="PgR010_g079"/>
</dbReference>
<keyword evidence="4" id="KW-1185">Reference proteome</keyword>
<evidence type="ECO:0000313" key="6">
    <source>
        <dbReference type="WBParaSite" id="PgR010_g079_t02"/>
    </source>
</evidence>
<dbReference type="AlphaFoldDB" id="A0A915AKR5"/>
<feature type="domain" description="Cuticlin N-terminal" evidence="3">
    <location>
        <begin position="35"/>
        <end position="125"/>
    </location>
</feature>
<dbReference type="Pfam" id="PF25057">
    <property type="entry name" value="CUT_N"/>
    <property type="match status" value="1"/>
</dbReference>
<sequence length="342" mass="38441">MIHQLAQVLICLLTVECFINEFANDNARILSVSAICTADSITAKMEFDRPFKGKIYSLDYSTTDECIYYDSTGMRSILFVIPAHRCGTRVSRNTRNVIDLMENHVYVQMDRQAQTLCDRQYSFMCQLTVDNRNPIPPVYLSHGDDLQRRHLHKITASPFQTSRPIIPQSLLSQLGMLHVSDSNIDSLSLQEQNRQGNIQSQEVKNGPRNNWGNWPIYPLTKSITADVNTLTPIVPVETLPKPISPAEIHKNSCCNVPTTGKHSTAPSTIGDQMTSLNADVKIGNNWTERNAVSSNVSSSTPTAGVTSTSRERSTVATTLTTHTDKLTDQYLRYIFNRWETSW</sequence>
<evidence type="ECO:0000313" key="4">
    <source>
        <dbReference type="Proteomes" id="UP000887569"/>
    </source>
</evidence>
<evidence type="ECO:0000259" key="3">
    <source>
        <dbReference type="Pfam" id="PF25057"/>
    </source>
</evidence>
<name>A0A915AKR5_PARUN</name>
<dbReference type="Proteomes" id="UP000887569">
    <property type="component" value="Unplaced"/>
</dbReference>
<feature type="chain" id="PRO_5041150395" evidence="2">
    <location>
        <begin position="18"/>
        <end position="342"/>
    </location>
</feature>
<organism evidence="4 5">
    <name type="scientific">Parascaris univalens</name>
    <name type="common">Nematode worm</name>
    <dbReference type="NCBI Taxonomy" id="6257"/>
    <lineage>
        <taxon>Eukaryota</taxon>
        <taxon>Metazoa</taxon>
        <taxon>Ecdysozoa</taxon>
        <taxon>Nematoda</taxon>
        <taxon>Chromadorea</taxon>
        <taxon>Rhabditida</taxon>
        <taxon>Spirurina</taxon>
        <taxon>Ascaridomorpha</taxon>
        <taxon>Ascaridoidea</taxon>
        <taxon>Ascarididae</taxon>
        <taxon>Parascaris</taxon>
    </lineage>
</organism>
<feature type="region of interest" description="Disordered" evidence="1">
    <location>
        <begin position="292"/>
        <end position="312"/>
    </location>
</feature>
<dbReference type="PANTHER" id="PTHR46560:SF12">
    <property type="entry name" value="ZP DOMAIN-CONTAINING PROTEIN"/>
    <property type="match status" value="1"/>
</dbReference>